<protein>
    <submittedName>
        <fullName evidence="2">Uncharacterized protein</fullName>
    </submittedName>
</protein>
<feature type="region of interest" description="Disordered" evidence="1">
    <location>
        <begin position="26"/>
        <end position="54"/>
    </location>
</feature>
<comment type="caution">
    <text evidence="2">The sequence shown here is derived from an EMBL/GenBank/DDBJ whole genome shotgun (WGS) entry which is preliminary data.</text>
</comment>
<evidence type="ECO:0000256" key="1">
    <source>
        <dbReference type="SAM" id="MobiDB-lite"/>
    </source>
</evidence>
<dbReference type="EMBL" id="JAHDYR010000069">
    <property type="protein sequence ID" value="KAG9389604.1"/>
    <property type="molecule type" value="Genomic_DNA"/>
</dbReference>
<dbReference type="Gene3D" id="2.130.10.30">
    <property type="entry name" value="Regulator of chromosome condensation 1/beta-lactamase-inhibitor protein II"/>
    <property type="match status" value="1"/>
</dbReference>
<dbReference type="SUPFAM" id="SSF50985">
    <property type="entry name" value="RCC1/BLIP-II"/>
    <property type="match status" value="1"/>
</dbReference>
<evidence type="ECO:0000313" key="2">
    <source>
        <dbReference type="EMBL" id="KAG9389604.1"/>
    </source>
</evidence>
<proteinExistence type="predicted"/>
<organism evidence="2 3">
    <name type="scientific">Carpediemonas membranifera</name>
    <dbReference type="NCBI Taxonomy" id="201153"/>
    <lineage>
        <taxon>Eukaryota</taxon>
        <taxon>Metamonada</taxon>
        <taxon>Carpediemonas-like organisms</taxon>
        <taxon>Carpediemonas</taxon>
    </lineage>
</organism>
<dbReference type="Proteomes" id="UP000717585">
    <property type="component" value="Unassembled WGS sequence"/>
</dbReference>
<reference evidence="2" key="1">
    <citation type="submission" date="2021-05" db="EMBL/GenBank/DDBJ databases">
        <title>A free-living protist that lacks canonical eukaryotic 1 DNA replication and segregation systems.</title>
        <authorList>
            <person name="Salas-Leiva D.E."/>
            <person name="Tromer E.C."/>
            <person name="Curtis B.A."/>
            <person name="Jerlstrom-Hultqvist J."/>
            <person name="Kolisko M."/>
            <person name="Yi Z."/>
            <person name="Salas-Leiva J.S."/>
            <person name="Gallot-Lavallee L."/>
            <person name="Kops G.J.P.L."/>
            <person name="Archibald J.M."/>
            <person name="Simpson A.G.B."/>
            <person name="Roger A.J."/>
        </authorList>
    </citation>
    <scope>NUCLEOTIDE SEQUENCE</scope>
    <source>
        <strain evidence="2">BICM</strain>
    </source>
</reference>
<keyword evidence="3" id="KW-1185">Reference proteome</keyword>
<accession>A0A8J6DX86</accession>
<sequence>MGMRLSLPSTMAPRMARATSLATLMPRPMGQLGSSHRQQKQSKAHLKEMPGEDTASTDAIDSLITAHRLLHGNPHPLAVEASSLISQAYSLHFREEMPLIQRKCSDTSDICPELFSKIASLLANVQLKQRFPQSLFRSSRRALSCINTARELLTTALPLIECHRHAVAATASVPGDIPALLELAYSSQLGRDMHVDMVPGQMPQISSTDELLTTLTRLPPLKNAARVWVHRARSILTDGPPLSMNVELDVGEELPVALHTLLQGTIWAILMEAGANPDLFNKMHRRIVEAFTPDAKCLWFLCRKFFFTMNVAEKDGEIYKGGDQATKVYTGLVLAMDPDAAQCYRRMRVPRVSRLVEANHSYLAVTPRGLWVWGWNAYGQLGFSARTKIVNDPARLAFKQCPEVVEYEAGLLPWRKDKLVTRAWMGAFRSFIITPVGLLVAGEHMHWFVPDYSQFKTTIAQVPLPDVPDNIISTRDIIIASLGDRQVITGCNKNARLGLGHSADRDRFEPLECPYVDRILVSSAAYNILVCGKQLMFAGVAPRALVQLGVLPGIITDRCCTSFIPLVFPQPVKRFHVSKHFACYVSEGSSHCWCRTATDFVNDETGFDLDFEVLGFHLAYPALFIQSPSGWLEMADGVLKRGALSVVPTALEEVDVSAQ</sequence>
<dbReference type="AlphaFoldDB" id="A0A8J6DX86"/>
<name>A0A8J6DX86_9EUKA</name>
<dbReference type="InterPro" id="IPR009091">
    <property type="entry name" value="RCC1/BLIP-II"/>
</dbReference>
<evidence type="ECO:0000313" key="3">
    <source>
        <dbReference type="Proteomes" id="UP000717585"/>
    </source>
</evidence>
<gene>
    <name evidence="2" type="ORF">J8273_8897</name>
</gene>